<accession>A0A095SVJ7</accession>
<dbReference type="PANTHER" id="PTHR23514">
    <property type="entry name" value="BYPASS OF STOP CODON PROTEIN 6"/>
    <property type="match status" value="1"/>
</dbReference>
<feature type="transmembrane region" description="Helical" evidence="5">
    <location>
        <begin position="97"/>
        <end position="115"/>
    </location>
</feature>
<evidence type="ECO:0000256" key="1">
    <source>
        <dbReference type="ARBA" id="ARBA00004141"/>
    </source>
</evidence>
<dbReference type="InterPro" id="IPR011701">
    <property type="entry name" value="MFS"/>
</dbReference>
<dbReference type="STRING" id="1453498.LG45_09065"/>
<feature type="transmembrane region" description="Helical" evidence="5">
    <location>
        <begin position="380"/>
        <end position="399"/>
    </location>
</feature>
<dbReference type="AlphaFoldDB" id="A0A095SVJ7"/>
<dbReference type="SUPFAM" id="SSF103473">
    <property type="entry name" value="MFS general substrate transporter"/>
    <property type="match status" value="1"/>
</dbReference>
<gene>
    <name evidence="7" type="ORF">LG45_09065</name>
</gene>
<sequence length="407" mass="44836">MIDYSFLNKILPKAKIKKSFKKAKSSYLIRVRLATALFFFGMGFCFATWASRIPDLKLTLNLSESDLGTILFALPIGQLLAMPLSGKVVSKYGSRKIAILGLLSYAFFLTVLGLPTQSWQLGLGLFLFGFFGNFCNIAVNTLGVYTQQLFEKPIMGSFHGSWSLAGFSGALLALIMLYFNLSPFQHFVTVLGIITLLVLLNYKYLVKTTLKKVEEKEKVSFFKVRDKSLIWLGVISFCCMASEGIMFDWSGVYFKEIVKAPGSLVVLGYTSFMVTMAIGRFLSDILVGKFGPRKVLIVSGFVISTGLYMAVLFPNLIACTLAFMMVGFGVSNVIPIVFNAAGNSKTVPTSIALTIVSSISFMGFLIGPPVIGYIAEMTSLQYSFAFIGVFGVFISLLTLRLKMFKEL</sequence>
<dbReference type="Pfam" id="PF07690">
    <property type="entry name" value="MFS_1"/>
    <property type="match status" value="1"/>
</dbReference>
<evidence type="ECO:0000313" key="8">
    <source>
        <dbReference type="Proteomes" id="UP000029554"/>
    </source>
</evidence>
<keyword evidence="8" id="KW-1185">Reference proteome</keyword>
<comment type="caution">
    <text evidence="7">The sequence shown here is derived from an EMBL/GenBank/DDBJ whole genome shotgun (WGS) entry which is preliminary data.</text>
</comment>
<dbReference type="InterPro" id="IPR051788">
    <property type="entry name" value="MFS_Transporter"/>
</dbReference>
<reference evidence="7 8" key="1">
    <citation type="submission" date="2014-09" db="EMBL/GenBank/DDBJ databases">
        <title>Whole Genome Shotgun of Flavobacterium aquatile LMG 4008.</title>
        <authorList>
            <person name="Gale A.N."/>
            <person name="Pipes S.E."/>
            <person name="Newman J.D."/>
        </authorList>
    </citation>
    <scope>NUCLEOTIDE SEQUENCE [LARGE SCALE GENOMIC DNA]</scope>
    <source>
        <strain evidence="7 8">LMG 4008</strain>
    </source>
</reference>
<feature type="transmembrane region" description="Helical" evidence="5">
    <location>
        <begin position="184"/>
        <end position="202"/>
    </location>
</feature>
<dbReference type="EMBL" id="JRHH01000003">
    <property type="protein sequence ID" value="KGD68424.1"/>
    <property type="molecule type" value="Genomic_DNA"/>
</dbReference>
<comment type="subcellular location">
    <subcellularLocation>
        <location evidence="1">Membrane</location>
        <topology evidence="1">Multi-pass membrane protein</topology>
    </subcellularLocation>
</comment>
<feature type="transmembrane region" description="Helical" evidence="5">
    <location>
        <begin position="157"/>
        <end position="178"/>
    </location>
</feature>
<dbReference type="GO" id="GO:0016020">
    <property type="term" value="C:membrane"/>
    <property type="evidence" value="ECO:0007669"/>
    <property type="project" value="UniProtKB-SubCell"/>
</dbReference>
<feature type="transmembrane region" description="Helical" evidence="5">
    <location>
        <begin position="121"/>
        <end position="145"/>
    </location>
</feature>
<dbReference type="Gene3D" id="1.20.1250.20">
    <property type="entry name" value="MFS general substrate transporter like domains"/>
    <property type="match status" value="2"/>
</dbReference>
<evidence type="ECO:0000256" key="5">
    <source>
        <dbReference type="SAM" id="Phobius"/>
    </source>
</evidence>
<feature type="transmembrane region" description="Helical" evidence="5">
    <location>
        <begin position="229"/>
        <end position="252"/>
    </location>
</feature>
<dbReference type="Proteomes" id="UP000029554">
    <property type="component" value="Unassembled WGS sequence"/>
</dbReference>
<feature type="transmembrane region" description="Helical" evidence="5">
    <location>
        <begin position="264"/>
        <end position="283"/>
    </location>
</feature>
<dbReference type="InterPro" id="IPR020846">
    <property type="entry name" value="MFS_dom"/>
</dbReference>
<organism evidence="7 8">
    <name type="scientific">Flavobacterium aquatile LMG 4008 = ATCC 11947</name>
    <dbReference type="NCBI Taxonomy" id="1453498"/>
    <lineage>
        <taxon>Bacteria</taxon>
        <taxon>Pseudomonadati</taxon>
        <taxon>Bacteroidota</taxon>
        <taxon>Flavobacteriia</taxon>
        <taxon>Flavobacteriales</taxon>
        <taxon>Flavobacteriaceae</taxon>
        <taxon>Flavobacterium</taxon>
    </lineage>
</organism>
<dbReference type="CDD" id="cd17393">
    <property type="entry name" value="MFS_MosC_like"/>
    <property type="match status" value="1"/>
</dbReference>
<dbReference type="eggNOG" id="COG0738">
    <property type="taxonomic scope" value="Bacteria"/>
</dbReference>
<evidence type="ECO:0000256" key="2">
    <source>
        <dbReference type="ARBA" id="ARBA00022692"/>
    </source>
</evidence>
<feature type="transmembrane region" description="Helical" evidence="5">
    <location>
        <begin position="295"/>
        <end position="314"/>
    </location>
</feature>
<proteinExistence type="predicted"/>
<dbReference type="PANTHER" id="PTHR23514:SF13">
    <property type="entry name" value="INNER MEMBRANE PROTEIN YBJJ"/>
    <property type="match status" value="1"/>
</dbReference>
<feature type="transmembrane region" description="Helical" evidence="5">
    <location>
        <begin position="320"/>
        <end position="338"/>
    </location>
</feature>
<evidence type="ECO:0000256" key="4">
    <source>
        <dbReference type="ARBA" id="ARBA00023136"/>
    </source>
</evidence>
<keyword evidence="4 5" id="KW-0472">Membrane</keyword>
<dbReference type="InterPro" id="IPR036259">
    <property type="entry name" value="MFS_trans_sf"/>
</dbReference>
<keyword evidence="2 5" id="KW-0812">Transmembrane</keyword>
<dbReference type="GO" id="GO:0022857">
    <property type="term" value="F:transmembrane transporter activity"/>
    <property type="evidence" value="ECO:0007669"/>
    <property type="project" value="InterPro"/>
</dbReference>
<keyword evidence="3 5" id="KW-1133">Transmembrane helix</keyword>
<evidence type="ECO:0000313" key="7">
    <source>
        <dbReference type="EMBL" id="KGD68424.1"/>
    </source>
</evidence>
<protein>
    <submittedName>
        <fullName evidence="7">Major facilitator transporter</fullName>
    </submittedName>
</protein>
<evidence type="ECO:0000256" key="3">
    <source>
        <dbReference type="ARBA" id="ARBA00022989"/>
    </source>
</evidence>
<feature type="transmembrane region" description="Helical" evidence="5">
    <location>
        <begin position="70"/>
        <end position="90"/>
    </location>
</feature>
<feature type="transmembrane region" description="Helical" evidence="5">
    <location>
        <begin position="27"/>
        <end position="50"/>
    </location>
</feature>
<feature type="domain" description="Major facilitator superfamily (MFS) profile" evidence="6">
    <location>
        <begin position="187"/>
        <end position="407"/>
    </location>
</feature>
<evidence type="ECO:0000259" key="6">
    <source>
        <dbReference type="PROSITE" id="PS50850"/>
    </source>
</evidence>
<dbReference type="PROSITE" id="PS50850">
    <property type="entry name" value="MFS"/>
    <property type="match status" value="1"/>
</dbReference>
<feature type="transmembrane region" description="Helical" evidence="5">
    <location>
        <begin position="350"/>
        <end position="374"/>
    </location>
</feature>
<name>A0A095SVJ7_9FLAO</name>